<dbReference type="EMBL" id="QSTF01000007">
    <property type="protein sequence ID" value="RGM41657.1"/>
    <property type="molecule type" value="Genomic_DNA"/>
</dbReference>
<comment type="caution">
    <text evidence="1">The sequence shown here is derived from an EMBL/GenBank/DDBJ whole genome shotgun (WGS) entry which is preliminary data.</text>
</comment>
<dbReference type="Proteomes" id="UP000260780">
    <property type="component" value="Unassembled WGS sequence"/>
</dbReference>
<dbReference type="AlphaFoldDB" id="A0A3E4WHM9"/>
<proteinExistence type="predicted"/>
<gene>
    <name evidence="1" type="ORF">DXC17_04660</name>
</gene>
<sequence>MKKIFTIAYSEEEANEIGHFIMSKGYEGVQNDSYRYCDLAIKTAMKQNNAHHIDCIYIGVGSDCMIVAKTKRGLRRNGLKYIEKKRKFYELLSRY</sequence>
<protein>
    <submittedName>
        <fullName evidence="1">Uncharacterized protein</fullName>
    </submittedName>
</protein>
<organism evidence="1 2">
    <name type="scientific">Phocaeicola plebeius</name>
    <dbReference type="NCBI Taxonomy" id="310297"/>
    <lineage>
        <taxon>Bacteria</taxon>
        <taxon>Pseudomonadati</taxon>
        <taxon>Bacteroidota</taxon>
        <taxon>Bacteroidia</taxon>
        <taxon>Bacteroidales</taxon>
        <taxon>Bacteroidaceae</taxon>
        <taxon>Phocaeicola</taxon>
    </lineage>
</organism>
<evidence type="ECO:0000313" key="2">
    <source>
        <dbReference type="Proteomes" id="UP000260780"/>
    </source>
</evidence>
<evidence type="ECO:0000313" key="1">
    <source>
        <dbReference type="EMBL" id="RGM41657.1"/>
    </source>
</evidence>
<accession>A0A3E4WHM9</accession>
<reference evidence="1 2" key="1">
    <citation type="submission" date="2018-08" db="EMBL/GenBank/DDBJ databases">
        <title>A genome reference for cultivated species of the human gut microbiota.</title>
        <authorList>
            <person name="Zou Y."/>
            <person name="Xue W."/>
            <person name="Luo G."/>
        </authorList>
    </citation>
    <scope>NUCLEOTIDE SEQUENCE [LARGE SCALE GENOMIC DNA]</scope>
    <source>
        <strain evidence="1 2">OM08-14</strain>
    </source>
</reference>
<name>A0A3E4WHM9_9BACT</name>